<accession>A0A1N7S2F9</accession>
<dbReference type="SMART" id="SM00388">
    <property type="entry name" value="HisKA"/>
    <property type="match status" value="1"/>
</dbReference>
<dbReference type="EC" id="2.7.13.3" evidence="2"/>
<feature type="domain" description="Histidine kinase" evidence="8">
    <location>
        <begin position="243"/>
        <end position="456"/>
    </location>
</feature>
<dbReference type="InterPro" id="IPR036890">
    <property type="entry name" value="HATPase_C_sf"/>
</dbReference>
<dbReference type="Gene3D" id="3.40.50.2300">
    <property type="match status" value="1"/>
</dbReference>
<dbReference type="SMART" id="SM00387">
    <property type="entry name" value="HATPase_c"/>
    <property type="match status" value="1"/>
</dbReference>
<evidence type="ECO:0000313" key="10">
    <source>
        <dbReference type="EMBL" id="SIT41514.1"/>
    </source>
</evidence>
<protein>
    <recommendedName>
        <fullName evidence="2">histidine kinase</fullName>
        <ecNumber evidence="2">2.7.13.3</ecNumber>
    </recommendedName>
</protein>
<dbReference type="Pfam" id="PF02518">
    <property type="entry name" value="HATPase_c"/>
    <property type="match status" value="1"/>
</dbReference>
<dbReference type="Pfam" id="PF00072">
    <property type="entry name" value="Response_reg"/>
    <property type="match status" value="1"/>
</dbReference>
<dbReference type="PRINTS" id="PR00344">
    <property type="entry name" value="BCTRLSENSOR"/>
</dbReference>
<dbReference type="SUPFAM" id="SSF47384">
    <property type="entry name" value="Homodimeric domain of signal transducing histidine kinase"/>
    <property type="match status" value="1"/>
</dbReference>
<dbReference type="Proteomes" id="UP000187012">
    <property type="component" value="Unassembled WGS sequence"/>
</dbReference>
<evidence type="ECO:0000256" key="3">
    <source>
        <dbReference type="ARBA" id="ARBA00022553"/>
    </source>
</evidence>
<keyword evidence="5" id="KW-0418">Kinase</keyword>
<keyword evidence="7" id="KW-0812">Transmembrane</keyword>
<comment type="catalytic activity">
    <reaction evidence="1">
        <text>ATP + protein L-histidine = ADP + protein N-phospho-L-histidine.</text>
        <dbReference type="EC" id="2.7.13.3"/>
    </reaction>
</comment>
<dbReference type="InterPro" id="IPR003661">
    <property type="entry name" value="HisK_dim/P_dom"/>
</dbReference>
<evidence type="ECO:0000259" key="8">
    <source>
        <dbReference type="PROSITE" id="PS50109"/>
    </source>
</evidence>
<proteinExistence type="predicted"/>
<dbReference type="InterPro" id="IPR011006">
    <property type="entry name" value="CheY-like_superfamily"/>
</dbReference>
<dbReference type="PANTHER" id="PTHR43047:SF9">
    <property type="entry name" value="HISTIDINE KINASE"/>
    <property type="match status" value="1"/>
</dbReference>
<dbReference type="EMBL" id="CYGX02000031">
    <property type="protein sequence ID" value="SIT41514.1"/>
    <property type="molecule type" value="Genomic_DNA"/>
</dbReference>
<evidence type="ECO:0000256" key="7">
    <source>
        <dbReference type="SAM" id="Phobius"/>
    </source>
</evidence>
<feature type="modified residue" description="4-aspartylphosphate" evidence="6">
    <location>
        <position position="528"/>
    </location>
</feature>
<dbReference type="InterPro" id="IPR036097">
    <property type="entry name" value="HisK_dim/P_sf"/>
</dbReference>
<name>A0A1N7S2F9_9BURK</name>
<evidence type="ECO:0000259" key="9">
    <source>
        <dbReference type="PROSITE" id="PS50110"/>
    </source>
</evidence>
<dbReference type="SMART" id="SM00448">
    <property type="entry name" value="REC"/>
    <property type="match status" value="1"/>
</dbReference>
<dbReference type="PROSITE" id="PS50110">
    <property type="entry name" value="RESPONSE_REGULATORY"/>
    <property type="match status" value="1"/>
</dbReference>
<dbReference type="InterPro" id="IPR005467">
    <property type="entry name" value="His_kinase_dom"/>
</dbReference>
<dbReference type="SUPFAM" id="SSF52172">
    <property type="entry name" value="CheY-like"/>
    <property type="match status" value="1"/>
</dbReference>
<dbReference type="RefSeq" id="WP_094780298.1">
    <property type="nucleotide sequence ID" value="NZ_CYGX02000031.1"/>
</dbReference>
<dbReference type="InterPro" id="IPR003594">
    <property type="entry name" value="HATPase_dom"/>
</dbReference>
<keyword evidence="3 6" id="KW-0597">Phosphoprotein</keyword>
<dbReference type="InterPro" id="IPR004358">
    <property type="entry name" value="Sig_transdc_His_kin-like_C"/>
</dbReference>
<dbReference type="FunFam" id="3.30.565.10:FF:000049">
    <property type="entry name" value="Two-component sensor histidine kinase"/>
    <property type="match status" value="1"/>
</dbReference>
<evidence type="ECO:0000256" key="6">
    <source>
        <dbReference type="PROSITE-ProRule" id="PRU00169"/>
    </source>
</evidence>
<keyword evidence="4" id="KW-0808">Transferase</keyword>
<feature type="transmembrane region" description="Helical" evidence="7">
    <location>
        <begin position="62"/>
        <end position="82"/>
    </location>
</feature>
<feature type="transmembrane region" description="Helical" evidence="7">
    <location>
        <begin position="151"/>
        <end position="170"/>
    </location>
</feature>
<evidence type="ECO:0000256" key="1">
    <source>
        <dbReference type="ARBA" id="ARBA00000085"/>
    </source>
</evidence>
<feature type="domain" description="Response regulatory" evidence="9">
    <location>
        <begin position="477"/>
        <end position="594"/>
    </location>
</feature>
<dbReference type="Gene3D" id="1.10.287.130">
    <property type="match status" value="1"/>
</dbReference>
<feature type="transmembrane region" description="Helical" evidence="7">
    <location>
        <begin position="27"/>
        <end position="50"/>
    </location>
</feature>
<dbReference type="Pfam" id="PF00512">
    <property type="entry name" value="HisKA"/>
    <property type="match status" value="1"/>
</dbReference>
<dbReference type="GO" id="GO:0000155">
    <property type="term" value="F:phosphorelay sensor kinase activity"/>
    <property type="evidence" value="ECO:0007669"/>
    <property type="project" value="InterPro"/>
</dbReference>
<dbReference type="GO" id="GO:0009927">
    <property type="term" value="F:histidine phosphotransfer kinase activity"/>
    <property type="evidence" value="ECO:0007669"/>
    <property type="project" value="TreeGrafter"/>
</dbReference>
<dbReference type="STRING" id="1247936.BN2475_310066"/>
<feature type="transmembrane region" description="Helical" evidence="7">
    <location>
        <begin position="94"/>
        <end position="113"/>
    </location>
</feature>
<evidence type="ECO:0000256" key="5">
    <source>
        <dbReference type="ARBA" id="ARBA00022777"/>
    </source>
</evidence>
<dbReference type="InterPro" id="IPR001789">
    <property type="entry name" value="Sig_transdc_resp-reg_receiver"/>
</dbReference>
<keyword evidence="11" id="KW-1185">Reference proteome</keyword>
<dbReference type="GO" id="GO:0005886">
    <property type="term" value="C:plasma membrane"/>
    <property type="evidence" value="ECO:0007669"/>
    <property type="project" value="TreeGrafter"/>
</dbReference>
<keyword evidence="7" id="KW-0472">Membrane</keyword>
<dbReference type="PANTHER" id="PTHR43047">
    <property type="entry name" value="TWO-COMPONENT HISTIDINE PROTEIN KINASE"/>
    <property type="match status" value="1"/>
</dbReference>
<sequence length="603" mass="65813">MRDADQKSVPETDLLLRERVASDLIEITFKFATPAVVLATLFAVILTFTIRSFGYLNPATGLCWVAYIASCACVHILLGYTYKRAKLRCDRWRYWAIGSGIVCFLEGLGWGWASIGLASGRNFESSSLLLLSVAGVSACSVLIFCSHLPSLFALIMPATIPCVIVNFGSGNKVEQAFALYVLIFVGVLAGVGSLANLAVKHGIRLRLKTDEMAVSLRQQKEIAEQARMAAEEASLAKSRFLAAASHDLRQPVHALSLFVGALSGVPMHPRGERLVQHLDASINTLDRLFAALLDISKLDAGVVEVRRQPFSIEAVIARACDDYLGEAEAKGLSFSQVRCRAIVYSDPMLVERIVRNLVSNAVRYTDAGKIVVGCRRQGDHIALQVWDTGRGIPLDQRELVFQEYYQAGNPERDREKGLGLGLAIVSRLARLLGCSLDLRSEPKRGSCFEILLPQASEPPKPLNATHDDVYETCPTGLVVVIDDEREIRAGMSDLLSGWGHTVLAVSSADEAIRLLSIHSIRPALLICDLRLRDGDNGIEAIEKLRTEYNETIPAMLITGDTAAKRLIKAQASELLVLHKPVSNRKLKAAISHLIATGPETPTL</sequence>
<reference evidence="10 11" key="1">
    <citation type="submission" date="2016-12" db="EMBL/GenBank/DDBJ databases">
        <authorList>
            <person name="Song W.-J."/>
            <person name="Kurnit D.M."/>
        </authorList>
    </citation>
    <scope>NUCLEOTIDE SEQUENCE [LARGE SCALE GENOMIC DNA]</scope>
    <source>
        <strain evidence="10 11">STM7296</strain>
    </source>
</reference>
<dbReference type="CDD" id="cd00156">
    <property type="entry name" value="REC"/>
    <property type="match status" value="1"/>
</dbReference>
<dbReference type="SUPFAM" id="SSF55874">
    <property type="entry name" value="ATPase domain of HSP90 chaperone/DNA topoisomerase II/histidine kinase"/>
    <property type="match status" value="1"/>
</dbReference>
<evidence type="ECO:0000313" key="11">
    <source>
        <dbReference type="Proteomes" id="UP000187012"/>
    </source>
</evidence>
<dbReference type="CDD" id="cd00082">
    <property type="entry name" value="HisKA"/>
    <property type="match status" value="1"/>
</dbReference>
<dbReference type="AlphaFoldDB" id="A0A1N7S2F9"/>
<dbReference type="OrthoDB" id="6114847at2"/>
<organism evidence="10 11">
    <name type="scientific">Paraburkholderia ribeironis</name>
    <dbReference type="NCBI Taxonomy" id="1247936"/>
    <lineage>
        <taxon>Bacteria</taxon>
        <taxon>Pseudomonadati</taxon>
        <taxon>Pseudomonadota</taxon>
        <taxon>Betaproteobacteria</taxon>
        <taxon>Burkholderiales</taxon>
        <taxon>Burkholderiaceae</taxon>
        <taxon>Paraburkholderia</taxon>
    </lineage>
</organism>
<evidence type="ECO:0000256" key="2">
    <source>
        <dbReference type="ARBA" id="ARBA00012438"/>
    </source>
</evidence>
<gene>
    <name evidence="10" type="ORF">BN2475_310066</name>
</gene>
<keyword evidence="7" id="KW-1133">Transmembrane helix</keyword>
<feature type="transmembrane region" description="Helical" evidence="7">
    <location>
        <begin position="176"/>
        <end position="199"/>
    </location>
</feature>
<evidence type="ECO:0000256" key="4">
    <source>
        <dbReference type="ARBA" id="ARBA00022679"/>
    </source>
</evidence>
<dbReference type="PROSITE" id="PS50109">
    <property type="entry name" value="HIS_KIN"/>
    <property type="match status" value="1"/>
</dbReference>
<dbReference type="Gene3D" id="3.30.565.10">
    <property type="entry name" value="Histidine kinase-like ATPase, C-terminal domain"/>
    <property type="match status" value="1"/>
</dbReference>